<feature type="compositionally biased region" description="Basic and acidic residues" evidence="1">
    <location>
        <begin position="169"/>
        <end position="186"/>
    </location>
</feature>
<feature type="region of interest" description="Disordered" evidence="1">
    <location>
        <begin position="128"/>
        <end position="227"/>
    </location>
</feature>
<sequence>MDPLKKPEGISWDAATVELPEMPMVPPGQDAMSATISAVLPTLAAPLMANVAALQAKEGMFSGKLVSAQSAYQNADDSGGQAVGQITGMLGQLGQMGGQAASSAGQAGGGGQGGGMFGSLMQQAMQAAQQFGGQGGGAQTASGAPAPAPAAAAAGQPAPTAPAQAPQVREGEPEPTEELKRDDEQRTPLLHAEGAEDGTNSHTGPAPVAPQAPATDAEIEDLARRML</sequence>
<dbReference type="KEGG" id="mmc:Mmcs_4670"/>
<reference evidence="2" key="1">
    <citation type="submission" date="2006-06" db="EMBL/GenBank/DDBJ databases">
        <title>Complete sequence of chromosome of Mycobacterium sp. MCS.</title>
        <authorList>
            <consortium name="US DOE Joint Genome Institute"/>
            <person name="Copeland A."/>
            <person name="Lucas S."/>
            <person name="Lapidus A."/>
            <person name="Barry K."/>
            <person name="Detter J.C."/>
            <person name="Glavina del Rio T."/>
            <person name="Hammon N."/>
            <person name="Israni S."/>
            <person name="Dalin E."/>
            <person name="Tice H."/>
            <person name="Pitluck S."/>
            <person name="Martinez M."/>
            <person name="Schmutz J."/>
            <person name="Larimer F."/>
            <person name="Land M."/>
            <person name="Hauser L."/>
            <person name="Kyrpides N."/>
            <person name="Kim E."/>
            <person name="Miller C.D."/>
            <person name="Hughes J.E."/>
            <person name="Anderson A.J."/>
            <person name="Sims R.C."/>
            <person name="Richardson P."/>
        </authorList>
    </citation>
    <scope>NUCLEOTIDE SEQUENCE [LARGE SCALE GENOMIC DNA]</scope>
    <source>
        <strain evidence="2">MCS</strain>
    </source>
</reference>
<feature type="compositionally biased region" description="Low complexity" evidence="1">
    <location>
        <begin position="95"/>
        <end position="105"/>
    </location>
</feature>
<evidence type="ECO:0008006" key="3">
    <source>
        <dbReference type="Google" id="ProtNLM"/>
    </source>
</evidence>
<gene>
    <name evidence="2" type="ordered locus">Mmcs_4670</name>
</gene>
<proteinExistence type="predicted"/>
<feature type="compositionally biased region" description="Low complexity" evidence="1">
    <location>
        <begin position="139"/>
        <end position="167"/>
    </location>
</feature>
<dbReference type="EMBL" id="CP000384">
    <property type="protein sequence ID" value="ABG10774.1"/>
    <property type="molecule type" value="Genomic_DNA"/>
</dbReference>
<feature type="compositionally biased region" description="Gly residues" evidence="1">
    <location>
        <begin position="106"/>
        <end position="115"/>
    </location>
</feature>
<organism evidence="2">
    <name type="scientific">Mycobacterium sp. (strain MCS)</name>
    <dbReference type="NCBI Taxonomy" id="164756"/>
    <lineage>
        <taxon>Bacteria</taxon>
        <taxon>Bacillati</taxon>
        <taxon>Actinomycetota</taxon>
        <taxon>Actinomycetes</taxon>
        <taxon>Mycobacteriales</taxon>
        <taxon>Mycobacteriaceae</taxon>
        <taxon>Mycobacterium</taxon>
    </lineage>
</organism>
<protein>
    <recommendedName>
        <fullName evidence="3">PE domain-containing protein</fullName>
    </recommendedName>
</protein>
<dbReference type="AlphaFoldDB" id="A0A5Q5BQW8"/>
<name>A0A5Q5BQW8_MYCSS</name>
<accession>A0A5Q5BQW8</accession>
<feature type="region of interest" description="Disordered" evidence="1">
    <location>
        <begin position="95"/>
        <end position="115"/>
    </location>
</feature>
<evidence type="ECO:0000313" key="2">
    <source>
        <dbReference type="EMBL" id="ABG10774.1"/>
    </source>
</evidence>
<evidence type="ECO:0000256" key="1">
    <source>
        <dbReference type="SAM" id="MobiDB-lite"/>
    </source>
</evidence>